<dbReference type="EMBL" id="ML735054">
    <property type="protein sequence ID" value="KAB8200053.1"/>
    <property type="molecule type" value="Genomic_DNA"/>
</dbReference>
<dbReference type="AlphaFoldDB" id="A0A5N6D6Y5"/>
<evidence type="ECO:0000256" key="1">
    <source>
        <dbReference type="SAM" id="MobiDB-lite"/>
    </source>
</evidence>
<reference evidence="2 3" key="1">
    <citation type="submission" date="2019-04" db="EMBL/GenBank/DDBJ databases">
        <title>Fungal friends and foes A comparative genomics study of 23 Aspergillus species from section Flavi.</title>
        <authorList>
            <consortium name="DOE Joint Genome Institute"/>
            <person name="Kjaerbolling I."/>
            <person name="Vesth T.C."/>
            <person name="Frisvad J.C."/>
            <person name="Nybo J.L."/>
            <person name="Theobald S."/>
            <person name="Kildgaard S."/>
            <person name="Petersen T.I."/>
            <person name="Kuo A."/>
            <person name="Sato A."/>
            <person name="Lyhne E.K."/>
            <person name="Kogle M.E."/>
            <person name="Wiebenga A."/>
            <person name="Kun R.S."/>
            <person name="Lubbers R.J."/>
            <person name="Makela M.R."/>
            <person name="Barry K."/>
            <person name="Chovatia M."/>
            <person name="Clum A."/>
            <person name="Daum C."/>
            <person name="Haridas S."/>
            <person name="He G."/>
            <person name="LaButti K."/>
            <person name="Lipzen A."/>
            <person name="Mondo S."/>
            <person name="Pangilinan J."/>
            <person name="Riley R."/>
            <person name="Salamov A."/>
            <person name="Simmons B.A."/>
            <person name="Magnuson J.K."/>
            <person name="Henrissat B."/>
            <person name="Mortensen U.H."/>
            <person name="Larsen T.O."/>
            <person name="De vries R.P."/>
            <person name="Grigoriev I.V."/>
            <person name="Machida M."/>
            <person name="Baker S.E."/>
            <person name="Andersen M.R."/>
        </authorList>
    </citation>
    <scope>NUCLEOTIDE SEQUENCE [LARGE SCALE GENOMIC DNA]</scope>
    <source>
        <strain evidence="2 3">CBS 117618</strain>
    </source>
</reference>
<sequence>MGWSDRAKYYSILLYIVPGPCRPTSSNTSHPLSTKPPRYGPSKPAPHAACSPRAQGGPSHVSSPRCQPSPTKRMLLASNLGTYIK</sequence>
<proteinExistence type="predicted"/>
<accession>A0A5N6D6Y5</accession>
<name>A0A5N6D6Y5_ASPPA</name>
<protein>
    <submittedName>
        <fullName evidence="2">Uncharacterized protein</fullName>
    </submittedName>
</protein>
<evidence type="ECO:0000313" key="2">
    <source>
        <dbReference type="EMBL" id="KAB8200053.1"/>
    </source>
</evidence>
<organism evidence="2 3">
    <name type="scientific">Aspergillus parasiticus</name>
    <dbReference type="NCBI Taxonomy" id="5067"/>
    <lineage>
        <taxon>Eukaryota</taxon>
        <taxon>Fungi</taxon>
        <taxon>Dikarya</taxon>
        <taxon>Ascomycota</taxon>
        <taxon>Pezizomycotina</taxon>
        <taxon>Eurotiomycetes</taxon>
        <taxon>Eurotiomycetidae</taxon>
        <taxon>Eurotiales</taxon>
        <taxon>Aspergillaceae</taxon>
        <taxon>Aspergillus</taxon>
        <taxon>Aspergillus subgen. Circumdati</taxon>
    </lineage>
</organism>
<keyword evidence="3" id="KW-1185">Reference proteome</keyword>
<feature type="compositionally biased region" description="Polar residues" evidence="1">
    <location>
        <begin position="23"/>
        <end position="32"/>
    </location>
</feature>
<dbReference type="Proteomes" id="UP000326532">
    <property type="component" value="Unassembled WGS sequence"/>
</dbReference>
<feature type="region of interest" description="Disordered" evidence="1">
    <location>
        <begin position="20"/>
        <end position="85"/>
    </location>
</feature>
<dbReference type="VEuPathDB" id="FungiDB:BDV34DRAFT_23597"/>
<feature type="compositionally biased region" description="Polar residues" evidence="1">
    <location>
        <begin position="60"/>
        <end position="70"/>
    </location>
</feature>
<gene>
    <name evidence="2" type="ORF">BDV34DRAFT_23597</name>
</gene>
<evidence type="ECO:0000313" key="3">
    <source>
        <dbReference type="Proteomes" id="UP000326532"/>
    </source>
</evidence>